<evidence type="ECO:0000256" key="7">
    <source>
        <dbReference type="ARBA" id="ARBA00023180"/>
    </source>
</evidence>
<dbReference type="GO" id="GO:1902035">
    <property type="term" value="P:positive regulation of hematopoietic stem cell proliferation"/>
    <property type="evidence" value="ECO:0007669"/>
    <property type="project" value="TreeGrafter"/>
</dbReference>
<proteinExistence type="inferred from homology"/>
<evidence type="ECO:0000256" key="8">
    <source>
        <dbReference type="SAM" id="SignalP"/>
    </source>
</evidence>
<dbReference type="GO" id="GO:0005179">
    <property type="term" value="F:hormone activity"/>
    <property type="evidence" value="ECO:0007669"/>
    <property type="project" value="UniProtKB-KW"/>
</dbReference>
<keyword evidence="5 8" id="KW-0732">Signal</keyword>
<dbReference type="SUPFAM" id="SSF47266">
    <property type="entry name" value="4-helical cytokines"/>
    <property type="match status" value="1"/>
</dbReference>
<dbReference type="Proteomes" id="UP000054190">
    <property type="component" value="Unassembled WGS sequence"/>
</dbReference>
<evidence type="ECO:0000256" key="2">
    <source>
        <dbReference type="ARBA" id="ARBA00005782"/>
    </source>
</evidence>
<dbReference type="GO" id="GO:0005576">
    <property type="term" value="C:extracellular region"/>
    <property type="evidence" value="ECO:0007669"/>
    <property type="project" value="UniProtKB-SubCell"/>
</dbReference>
<evidence type="ECO:0000256" key="4">
    <source>
        <dbReference type="ARBA" id="ARBA00022702"/>
    </source>
</evidence>
<keyword evidence="10" id="KW-1185">Reference proteome</keyword>
<organism evidence="9 10">
    <name type="scientific">Tyto alba</name>
    <name type="common">Barn owl</name>
    <dbReference type="NCBI Taxonomy" id="56313"/>
    <lineage>
        <taxon>Eukaryota</taxon>
        <taxon>Metazoa</taxon>
        <taxon>Chordata</taxon>
        <taxon>Craniata</taxon>
        <taxon>Vertebrata</taxon>
        <taxon>Euteleostomi</taxon>
        <taxon>Archelosauria</taxon>
        <taxon>Archosauria</taxon>
        <taxon>Dinosauria</taxon>
        <taxon>Saurischia</taxon>
        <taxon>Theropoda</taxon>
        <taxon>Coelurosauria</taxon>
        <taxon>Aves</taxon>
        <taxon>Neognathae</taxon>
        <taxon>Neoaves</taxon>
        <taxon>Telluraves</taxon>
        <taxon>Strigiformes</taxon>
        <taxon>Tytonidae</taxon>
        <taxon>Tyto</taxon>
    </lineage>
</organism>
<dbReference type="Pfam" id="PF00758">
    <property type="entry name" value="EPO_TPO"/>
    <property type="match status" value="1"/>
</dbReference>
<evidence type="ECO:0000256" key="5">
    <source>
        <dbReference type="ARBA" id="ARBA00022729"/>
    </source>
</evidence>
<dbReference type="InterPro" id="IPR003978">
    <property type="entry name" value="Thrombopoietin"/>
</dbReference>
<gene>
    <name evidence="9" type="ORF">N341_05267</name>
</gene>
<dbReference type="InterPro" id="IPR001323">
    <property type="entry name" value="EPO_TPO"/>
</dbReference>
<dbReference type="GO" id="GO:0005125">
    <property type="term" value="F:cytokine activity"/>
    <property type="evidence" value="ECO:0007669"/>
    <property type="project" value="InterPro"/>
</dbReference>
<evidence type="ECO:0000313" key="9">
    <source>
        <dbReference type="EMBL" id="KFV44004.1"/>
    </source>
</evidence>
<feature type="chain" id="PRO_5001883304" evidence="8">
    <location>
        <begin position="21"/>
        <end position="162"/>
    </location>
</feature>
<keyword evidence="6" id="KW-1015">Disulfide bond</keyword>
<comment type="similarity">
    <text evidence="2">Belongs to the EPO/TPO family.</text>
</comment>
<name>A0A093ETK5_TYTAL</name>
<dbReference type="GO" id="GO:0070374">
    <property type="term" value="P:positive regulation of ERK1 and ERK2 cascade"/>
    <property type="evidence" value="ECO:0007669"/>
    <property type="project" value="TreeGrafter"/>
</dbReference>
<keyword evidence="3" id="KW-0964">Secreted</keyword>
<dbReference type="InterPro" id="IPR019767">
    <property type="entry name" value="EPO/TPO_CS"/>
</dbReference>
<sequence length="162" mass="17561">SPPGLLLLTSFLLHVEEGHATPTRLVCDNRLIQKYIGEAKDMEKRVGQCQALPTLSCPAVLPLVDFRLQQWKSKSVRGAGEDGAGTGVPAGLEKEPSAALGTNGICHPSCPTLAPQAGPWEPGCSPRSTEQTHVNSIFLTYRQLVQGKLRFFFHDLAKDLCK</sequence>
<feature type="non-terminal residue" evidence="9">
    <location>
        <position position="1"/>
    </location>
</feature>
<dbReference type="Gene3D" id="1.20.1250.10">
    <property type="match status" value="2"/>
</dbReference>
<accession>A0A093ETK5</accession>
<dbReference type="GO" id="GO:0008283">
    <property type="term" value="P:cell population proliferation"/>
    <property type="evidence" value="ECO:0007669"/>
    <property type="project" value="InterPro"/>
</dbReference>
<evidence type="ECO:0000256" key="1">
    <source>
        <dbReference type="ARBA" id="ARBA00004613"/>
    </source>
</evidence>
<protein>
    <submittedName>
        <fullName evidence="9">Thrombopoietin</fullName>
    </submittedName>
</protein>
<keyword evidence="4" id="KW-0372">Hormone</keyword>
<dbReference type="AlphaFoldDB" id="A0A093ETK5"/>
<comment type="subcellular location">
    <subcellularLocation>
        <location evidence="1">Secreted</location>
    </subcellularLocation>
</comment>
<dbReference type="PANTHER" id="PTHR10560">
    <property type="entry name" value="THROMBOPOIETIN"/>
    <property type="match status" value="1"/>
</dbReference>
<evidence type="ECO:0000256" key="6">
    <source>
        <dbReference type="ARBA" id="ARBA00023157"/>
    </source>
</evidence>
<feature type="signal peptide" evidence="8">
    <location>
        <begin position="1"/>
        <end position="20"/>
    </location>
</feature>
<dbReference type="InterPro" id="IPR009079">
    <property type="entry name" value="4_helix_cytokine-like_core"/>
</dbReference>
<keyword evidence="7" id="KW-0325">Glycoprotein</keyword>
<dbReference type="EMBL" id="KK371924">
    <property type="protein sequence ID" value="KFV44004.1"/>
    <property type="molecule type" value="Genomic_DNA"/>
</dbReference>
<evidence type="ECO:0000313" key="10">
    <source>
        <dbReference type="Proteomes" id="UP000054190"/>
    </source>
</evidence>
<reference evidence="9 10" key="1">
    <citation type="submission" date="2014-04" db="EMBL/GenBank/DDBJ databases">
        <title>Genome evolution of avian class.</title>
        <authorList>
            <person name="Zhang G."/>
            <person name="Li C."/>
        </authorList>
    </citation>
    <scope>NUCLEOTIDE SEQUENCE [LARGE SCALE GENOMIC DNA]</scope>
    <source>
        <strain evidence="9">BGI_N341</strain>
    </source>
</reference>
<dbReference type="GO" id="GO:0038163">
    <property type="term" value="P:thrombopoietin-mediated signaling pathway"/>
    <property type="evidence" value="ECO:0007669"/>
    <property type="project" value="TreeGrafter"/>
</dbReference>
<feature type="non-terminal residue" evidence="9">
    <location>
        <position position="162"/>
    </location>
</feature>
<dbReference type="PROSITE" id="PS00817">
    <property type="entry name" value="EPO_TPO"/>
    <property type="match status" value="1"/>
</dbReference>
<dbReference type="PANTHER" id="PTHR10560:SF0">
    <property type="entry name" value="THROMBOPOIETIN"/>
    <property type="match status" value="1"/>
</dbReference>
<evidence type="ECO:0000256" key="3">
    <source>
        <dbReference type="ARBA" id="ARBA00022525"/>
    </source>
</evidence>